<evidence type="ECO:0000313" key="7">
    <source>
        <dbReference type="EMBL" id="WZW98842.1"/>
    </source>
</evidence>
<comment type="similarity">
    <text evidence="1 6">Belongs to the glycosyl hydrolase 1 family.</text>
</comment>
<dbReference type="InterPro" id="IPR017853">
    <property type="entry name" value="GH"/>
</dbReference>
<evidence type="ECO:0000256" key="4">
    <source>
        <dbReference type="ARBA" id="ARBA00023295"/>
    </source>
</evidence>
<dbReference type="PROSITE" id="PS00572">
    <property type="entry name" value="GLYCOSYL_HYDROL_F1_1"/>
    <property type="match status" value="1"/>
</dbReference>
<dbReference type="InterPro" id="IPR018120">
    <property type="entry name" value="Glyco_hydro_1_AS"/>
</dbReference>
<keyword evidence="4" id="KW-0326">Glycosidase</keyword>
<dbReference type="EC" id="3.2.1.21" evidence="2"/>
<dbReference type="EMBL" id="CP115965">
    <property type="protein sequence ID" value="WZW98842.1"/>
    <property type="molecule type" value="Genomic_DNA"/>
</dbReference>
<sequence length="418" mass="45166">MPPTVRGVLRDDFLWGAATAAHQIEGNNVNADFWAAEHAGLPHLKEPSGDACDSYHRFGEDIRLLAEAGLKAYRFSIEWARIEPERGHVSRAELLHYRDMIDTCHAFGVEPVITLHHFTSPHWFAAAGGFMAADAVERFSAYVAAVCPILHDVNWVVTVNEPNILALFSRMTATPEGAASEGAASEANGAGEAGSDQTATVAMAQLPMPSLEFAARIGEVHRAAVQIVRERTDAKVGWAIAAQAFTPTEGNEAVFEKVFHAWEGAYYEASAGDDFVGIQAYTSQPVDANGPVPHPPSPENSLAGWAYRPDALGINVARVWEKYGLPIFVTENGIATDDDTRRIAYTTGALQGMKDAVADGAEVLGYTHWSLLDNYEWGSYTPTFGLIAVNRAGDFERTPKPSLAWLGRVAASNGEDLG</sequence>
<dbReference type="Proteomes" id="UP001434337">
    <property type="component" value="Chromosome"/>
</dbReference>
<dbReference type="Pfam" id="PF00232">
    <property type="entry name" value="Glyco_hydro_1"/>
    <property type="match status" value="2"/>
</dbReference>
<dbReference type="PRINTS" id="PR00131">
    <property type="entry name" value="GLHYDRLASE1"/>
</dbReference>
<evidence type="ECO:0000256" key="1">
    <source>
        <dbReference type="ARBA" id="ARBA00010838"/>
    </source>
</evidence>
<organism evidence="7 8">
    <name type="scientific">Propioniciclava soli</name>
    <dbReference type="NCBI Taxonomy" id="2775081"/>
    <lineage>
        <taxon>Bacteria</taxon>
        <taxon>Bacillati</taxon>
        <taxon>Actinomycetota</taxon>
        <taxon>Actinomycetes</taxon>
        <taxon>Propionibacteriales</taxon>
        <taxon>Propionibacteriaceae</taxon>
        <taxon>Propioniciclava</taxon>
    </lineage>
</organism>
<gene>
    <name evidence="7" type="ORF">PCC79_01125</name>
</gene>
<evidence type="ECO:0000313" key="8">
    <source>
        <dbReference type="Proteomes" id="UP001434337"/>
    </source>
</evidence>
<protein>
    <recommendedName>
        <fullName evidence="2">beta-glucosidase</fullName>
        <ecNumber evidence="2">3.2.1.21</ecNumber>
    </recommendedName>
</protein>
<dbReference type="PANTHER" id="PTHR10353:SF36">
    <property type="entry name" value="LP05116P"/>
    <property type="match status" value="1"/>
</dbReference>
<accession>A0ABZ3C7S7</accession>
<dbReference type="PANTHER" id="PTHR10353">
    <property type="entry name" value="GLYCOSYL HYDROLASE"/>
    <property type="match status" value="1"/>
</dbReference>
<name>A0ABZ3C7S7_9ACTN</name>
<dbReference type="Gene3D" id="3.20.20.80">
    <property type="entry name" value="Glycosidases"/>
    <property type="match status" value="1"/>
</dbReference>
<evidence type="ECO:0000256" key="5">
    <source>
        <dbReference type="PROSITE-ProRule" id="PRU10055"/>
    </source>
</evidence>
<evidence type="ECO:0000256" key="6">
    <source>
        <dbReference type="RuleBase" id="RU003690"/>
    </source>
</evidence>
<feature type="active site" description="Nucleophile" evidence="5">
    <location>
        <position position="331"/>
    </location>
</feature>
<evidence type="ECO:0000256" key="2">
    <source>
        <dbReference type="ARBA" id="ARBA00012744"/>
    </source>
</evidence>
<reference evidence="7 8" key="1">
    <citation type="journal article" date="2023" name="Environ Microbiome">
        <title>A coral-associated actinobacterium mitigates coral bleaching under heat stress.</title>
        <authorList>
            <person name="Li J."/>
            <person name="Zou Y."/>
            <person name="Li Q."/>
            <person name="Zhang J."/>
            <person name="Bourne D.G."/>
            <person name="Lyu Y."/>
            <person name="Liu C."/>
            <person name="Zhang S."/>
        </authorList>
    </citation>
    <scope>NUCLEOTIDE SEQUENCE [LARGE SCALE GENOMIC DNA]</scope>
    <source>
        <strain evidence="7 8">SCSIO 13291</strain>
    </source>
</reference>
<keyword evidence="3" id="KW-0378">Hydrolase</keyword>
<dbReference type="RefSeq" id="WP_342372747.1">
    <property type="nucleotide sequence ID" value="NZ_CP115965.1"/>
</dbReference>
<dbReference type="InterPro" id="IPR001360">
    <property type="entry name" value="Glyco_hydro_1"/>
</dbReference>
<evidence type="ECO:0000256" key="3">
    <source>
        <dbReference type="ARBA" id="ARBA00022801"/>
    </source>
</evidence>
<dbReference type="SUPFAM" id="SSF51445">
    <property type="entry name" value="(Trans)glycosidases"/>
    <property type="match status" value="1"/>
</dbReference>
<proteinExistence type="inferred from homology"/>
<keyword evidence="8" id="KW-1185">Reference proteome</keyword>